<evidence type="ECO:0000313" key="1">
    <source>
        <dbReference type="EMBL" id="TGY77291.1"/>
    </source>
</evidence>
<proteinExistence type="predicted"/>
<dbReference type="EMBL" id="SRYB01000027">
    <property type="protein sequence ID" value="TGY77291.1"/>
    <property type="molecule type" value="Genomic_DNA"/>
</dbReference>
<keyword evidence="2" id="KW-1185">Reference proteome</keyword>
<name>A0AC61RE33_9BACT</name>
<accession>A0AC61RE33</accession>
<organism evidence="1 2">
    <name type="scientific">Lepagella muris</name>
    <dbReference type="NCBI Taxonomy" id="3032870"/>
    <lineage>
        <taxon>Bacteria</taxon>
        <taxon>Pseudomonadati</taxon>
        <taxon>Bacteroidota</taxon>
        <taxon>Bacteroidia</taxon>
        <taxon>Bacteroidales</taxon>
        <taxon>Muribaculaceae</taxon>
        <taxon>Lepagella</taxon>
    </lineage>
</organism>
<reference evidence="1" key="1">
    <citation type="submission" date="2019-04" db="EMBL/GenBank/DDBJ databases">
        <title>Microbes associate with the intestines of laboratory mice.</title>
        <authorList>
            <person name="Navarre W."/>
            <person name="Wong E."/>
            <person name="Huang K."/>
            <person name="Tropini C."/>
            <person name="Ng K."/>
            <person name="Yu B."/>
        </authorList>
    </citation>
    <scope>NUCLEOTIDE SEQUENCE</scope>
    <source>
        <strain evidence="1">NM04_E33</strain>
    </source>
</reference>
<sequence>MLMFLWKILIFLLLLHKIISYNLNLDIFNLISIFMKRIFSILVGVGCTLAAFAVAPISENQTPRMLNTPSWDGFDVECYREMDFVKPGAKTHLIGKLDGYDPLLEYSVVEIYSYDHLNEKRNVEVAELDSAGNFVVDLPLPHPQTVTLIFGRHYRKVFLMPEDTLKYTTSTTLRDPNDYSRAIYSKFEGGDAADVNIACEFMCDSLNRYKRRYAVVNDPDSMLVINAKIKAAFHDAVDYLNRTIPTFDMSQWAKDVTFSRCAADVYLPIVDMDYYYRELKYNFEDRDGMTIRIPNPEYRPLDYSKYFNDRKDYLAYIYDNPLILCGDNLIISRIVNGSMFYLHRAIAAGGNVLEIVNGEFRLKSETILKDGESRLQKLMELDERCERNFGIGNCFMSQLAMTYGVVPGFKNIPEFSKEMLDYCKMGASVILSEISYKGLAASVIDGVSDIAVGLALKEARQKADSESRTISDVSDVLAEIISPYKGKVILVDVWNTGCGPCLSGMLDQKGFIKEYADSPLQVIYVAEERYKEPCERWIEENEIAGEHVYLTQDAYAHLSADFNITGIPFGIVINKDGEIVSSGHPFFQIDLVKSLLNK</sequence>
<gene>
    <name evidence="1" type="ORF">E5331_15250</name>
</gene>
<protein>
    <submittedName>
        <fullName evidence="1">TlpA family protein disulfide reductase</fullName>
    </submittedName>
</protein>
<dbReference type="Proteomes" id="UP000306319">
    <property type="component" value="Unassembled WGS sequence"/>
</dbReference>
<evidence type="ECO:0000313" key="2">
    <source>
        <dbReference type="Proteomes" id="UP000306319"/>
    </source>
</evidence>
<comment type="caution">
    <text evidence="1">The sequence shown here is derived from an EMBL/GenBank/DDBJ whole genome shotgun (WGS) entry which is preliminary data.</text>
</comment>